<feature type="region of interest" description="Disordered" evidence="1">
    <location>
        <begin position="868"/>
        <end position="907"/>
    </location>
</feature>
<keyword evidence="4" id="KW-1185">Reference proteome</keyword>
<accession>A0A9P5TCV3</accession>
<dbReference type="InterPro" id="IPR000300">
    <property type="entry name" value="IPPc"/>
</dbReference>
<feature type="compositionally biased region" description="Low complexity" evidence="1">
    <location>
        <begin position="677"/>
        <end position="698"/>
    </location>
</feature>
<feature type="compositionally biased region" description="Basic and acidic residues" evidence="1">
    <location>
        <begin position="141"/>
        <end position="187"/>
    </location>
</feature>
<dbReference type="SMART" id="SM00128">
    <property type="entry name" value="IPPc"/>
    <property type="match status" value="1"/>
</dbReference>
<evidence type="ECO:0000313" key="4">
    <source>
        <dbReference type="Proteomes" id="UP000759537"/>
    </source>
</evidence>
<comment type="caution">
    <text evidence="3">The sequence shown here is derived from an EMBL/GenBank/DDBJ whole genome shotgun (WGS) entry which is preliminary data.</text>
</comment>
<sequence length="942" mass="102256">MPCITTPDPPSLPEAGPSRPALFTRLQTLLPQSSLSAHFSADGNNPSSTPPSQAPPLHHTFLKIRIVTWNMNESLPKGDLQELLGHVPTYTSPVEEHTSTDLPHLPNNAEHTYHLIVVAGQECPSLSGIPRGLGAGFKLGSGDREKDKDKERDKDKDRDYDNVEHESPEPLIEKRGPKSEQRDEEPVPHTTGWTSILEDFFVHGMTVVGPSARTKDKGSQSDLGRSYSTGDIRRRPKTATKGPYEMLVKERLMGIYLAIFVHRDAKHLVRGTSKSAVTAGLIGGRVGNKGAVGVSLKIANTTMLFVNAHLAAHEGRLPNRLANLAKIKNELAVDDFLKPDDPRMVAEDITDRFDFTFLFGDLNFRLDLSRLHADWLISRREYAQALAFDQLFNIMRNGQAFVGFREATIDFPPTFKYDVLRTIRHRHRRSKHAHGAVGVVTPLSQEPADACEQPELEGHHDCGHSEASSEDDTNGERASVISSGTTYSHRDRLSDEDNDSGAESDYLRRRMAYPQLGGGLVKRISKSAAQRAKSKWAELINAPSSQRLVRSPWVNTPTLPVRPNSRSPRSVPTTPLLSQRSTTSSIDHPPDGVLASVSPLRARVQPSPSFIGNGTAETEDDRGVYDSSSKQRVPSWCDRILFKSTVEPDPEPEDEQVVPQRNAVSLLAQAWRSFRRSSSSSLRSATATSSTFATLPSSNPIPSTSPADSEPGDAVRPLPTPYVPRRRRVRPHSIDIAGLGTPSQSTQLATARPGTSSSAQTQRLPGVKSAASPNVPRRTPMAPSGLTITPDQHHDEPSPGVRTSMASPAGNTARSSTSPSAGGGATTPPSGVGARHPRWRLMSFLSRDAEATRDATGPSTVAAITAGSRADSPTRMVATGAPSSSMLDGEPDGAVAAPAEPPRPRKGDVVCLSYRTLDDQGMRRLEGRSDHRPVIGVYAIYV</sequence>
<name>A0A9P5TCV3_9AGAM</name>
<proteinExistence type="predicted"/>
<feature type="region of interest" description="Disordered" evidence="1">
    <location>
        <begin position="1"/>
        <end position="20"/>
    </location>
</feature>
<dbReference type="Pfam" id="PF22669">
    <property type="entry name" value="Exo_endo_phos2"/>
    <property type="match status" value="2"/>
</dbReference>
<feature type="compositionally biased region" description="Polar residues" evidence="1">
    <location>
        <begin position="220"/>
        <end position="229"/>
    </location>
</feature>
<reference evidence="3" key="1">
    <citation type="submission" date="2019-10" db="EMBL/GenBank/DDBJ databases">
        <authorList>
            <consortium name="DOE Joint Genome Institute"/>
            <person name="Kuo A."/>
            <person name="Miyauchi S."/>
            <person name="Kiss E."/>
            <person name="Drula E."/>
            <person name="Kohler A."/>
            <person name="Sanchez-Garcia M."/>
            <person name="Andreopoulos B."/>
            <person name="Barry K.W."/>
            <person name="Bonito G."/>
            <person name="Buee M."/>
            <person name="Carver A."/>
            <person name="Chen C."/>
            <person name="Cichocki N."/>
            <person name="Clum A."/>
            <person name="Culley D."/>
            <person name="Crous P.W."/>
            <person name="Fauchery L."/>
            <person name="Girlanda M."/>
            <person name="Hayes R."/>
            <person name="Keri Z."/>
            <person name="LaButti K."/>
            <person name="Lipzen A."/>
            <person name="Lombard V."/>
            <person name="Magnuson J."/>
            <person name="Maillard F."/>
            <person name="Morin E."/>
            <person name="Murat C."/>
            <person name="Nolan M."/>
            <person name="Ohm R."/>
            <person name="Pangilinan J."/>
            <person name="Pereira M."/>
            <person name="Perotto S."/>
            <person name="Peter M."/>
            <person name="Riley R."/>
            <person name="Sitrit Y."/>
            <person name="Stielow B."/>
            <person name="Szollosi G."/>
            <person name="Zifcakova L."/>
            <person name="Stursova M."/>
            <person name="Spatafora J.W."/>
            <person name="Tedersoo L."/>
            <person name="Vaario L.-M."/>
            <person name="Yamada A."/>
            <person name="Yan M."/>
            <person name="Wang P."/>
            <person name="Xu J."/>
            <person name="Bruns T."/>
            <person name="Baldrian P."/>
            <person name="Vilgalys R."/>
            <person name="Henrissat B."/>
            <person name="Grigoriev I.V."/>
            <person name="Hibbett D."/>
            <person name="Nagy L.G."/>
            <person name="Martin F.M."/>
        </authorList>
    </citation>
    <scope>NUCLEOTIDE SEQUENCE</scope>
    <source>
        <strain evidence="3">Prilba</strain>
    </source>
</reference>
<reference evidence="3" key="2">
    <citation type="journal article" date="2020" name="Nat. Commun.">
        <title>Large-scale genome sequencing of mycorrhizal fungi provides insights into the early evolution of symbiotic traits.</title>
        <authorList>
            <person name="Miyauchi S."/>
            <person name="Kiss E."/>
            <person name="Kuo A."/>
            <person name="Drula E."/>
            <person name="Kohler A."/>
            <person name="Sanchez-Garcia M."/>
            <person name="Morin E."/>
            <person name="Andreopoulos B."/>
            <person name="Barry K.W."/>
            <person name="Bonito G."/>
            <person name="Buee M."/>
            <person name="Carver A."/>
            <person name="Chen C."/>
            <person name="Cichocki N."/>
            <person name="Clum A."/>
            <person name="Culley D."/>
            <person name="Crous P.W."/>
            <person name="Fauchery L."/>
            <person name="Girlanda M."/>
            <person name="Hayes R.D."/>
            <person name="Keri Z."/>
            <person name="LaButti K."/>
            <person name="Lipzen A."/>
            <person name="Lombard V."/>
            <person name="Magnuson J."/>
            <person name="Maillard F."/>
            <person name="Murat C."/>
            <person name="Nolan M."/>
            <person name="Ohm R.A."/>
            <person name="Pangilinan J."/>
            <person name="Pereira M.F."/>
            <person name="Perotto S."/>
            <person name="Peter M."/>
            <person name="Pfister S."/>
            <person name="Riley R."/>
            <person name="Sitrit Y."/>
            <person name="Stielow J.B."/>
            <person name="Szollosi G."/>
            <person name="Zifcakova L."/>
            <person name="Stursova M."/>
            <person name="Spatafora J.W."/>
            <person name="Tedersoo L."/>
            <person name="Vaario L.M."/>
            <person name="Yamada A."/>
            <person name="Yan M."/>
            <person name="Wang P."/>
            <person name="Xu J."/>
            <person name="Bruns T."/>
            <person name="Baldrian P."/>
            <person name="Vilgalys R."/>
            <person name="Dunand C."/>
            <person name="Henrissat B."/>
            <person name="Grigoriev I.V."/>
            <person name="Hibbett D."/>
            <person name="Nagy L.G."/>
            <person name="Martin F.M."/>
        </authorList>
    </citation>
    <scope>NUCLEOTIDE SEQUENCE</scope>
    <source>
        <strain evidence="3">Prilba</strain>
    </source>
</reference>
<organism evidence="3 4">
    <name type="scientific">Russula ochroleuca</name>
    <dbReference type="NCBI Taxonomy" id="152965"/>
    <lineage>
        <taxon>Eukaryota</taxon>
        <taxon>Fungi</taxon>
        <taxon>Dikarya</taxon>
        <taxon>Basidiomycota</taxon>
        <taxon>Agaricomycotina</taxon>
        <taxon>Agaricomycetes</taxon>
        <taxon>Russulales</taxon>
        <taxon>Russulaceae</taxon>
        <taxon>Russula</taxon>
    </lineage>
</organism>
<protein>
    <submittedName>
        <fullName evidence="3">DNase I-like protein</fullName>
    </submittedName>
</protein>
<dbReference type="PANTHER" id="PTHR11200:SF275">
    <property type="entry name" value="LD06095P"/>
    <property type="match status" value="1"/>
</dbReference>
<dbReference type="GO" id="GO:0046856">
    <property type="term" value="P:phosphatidylinositol dephosphorylation"/>
    <property type="evidence" value="ECO:0007669"/>
    <property type="project" value="InterPro"/>
</dbReference>
<dbReference type="Gene3D" id="3.60.10.10">
    <property type="entry name" value="Endonuclease/exonuclease/phosphatase"/>
    <property type="match status" value="2"/>
</dbReference>
<evidence type="ECO:0000259" key="2">
    <source>
        <dbReference type="SMART" id="SM00128"/>
    </source>
</evidence>
<feature type="region of interest" description="Disordered" evidence="1">
    <location>
        <begin position="36"/>
        <end position="56"/>
    </location>
</feature>
<feature type="compositionally biased region" description="Polar residues" evidence="1">
    <location>
        <begin position="551"/>
        <end position="586"/>
    </location>
</feature>
<dbReference type="SUPFAM" id="SSF56219">
    <property type="entry name" value="DNase I-like"/>
    <property type="match status" value="1"/>
</dbReference>
<feature type="region of interest" description="Disordered" evidence="1">
    <location>
        <begin position="210"/>
        <end position="238"/>
    </location>
</feature>
<dbReference type="OrthoDB" id="405996at2759"/>
<gene>
    <name evidence="3" type="ORF">DFH94DRAFT_708310</name>
</gene>
<feature type="compositionally biased region" description="Polar residues" evidence="1">
    <location>
        <begin position="804"/>
        <end position="814"/>
    </location>
</feature>
<evidence type="ECO:0000256" key="1">
    <source>
        <dbReference type="SAM" id="MobiDB-lite"/>
    </source>
</evidence>
<evidence type="ECO:0000313" key="3">
    <source>
        <dbReference type="EMBL" id="KAF8485820.1"/>
    </source>
</evidence>
<dbReference type="EMBL" id="WHVB01000002">
    <property type="protein sequence ID" value="KAF8485820.1"/>
    <property type="molecule type" value="Genomic_DNA"/>
</dbReference>
<dbReference type="Proteomes" id="UP000759537">
    <property type="component" value="Unassembled WGS sequence"/>
</dbReference>
<feature type="compositionally biased region" description="Polar residues" evidence="1">
    <location>
        <begin position="741"/>
        <end position="763"/>
    </location>
</feature>
<dbReference type="PANTHER" id="PTHR11200">
    <property type="entry name" value="INOSITOL 5-PHOSPHATASE"/>
    <property type="match status" value="1"/>
</dbReference>
<feature type="region of interest" description="Disordered" evidence="1">
    <location>
        <begin position="551"/>
        <end position="591"/>
    </location>
</feature>
<dbReference type="AlphaFoldDB" id="A0A9P5TCV3"/>
<feature type="domain" description="Inositol polyphosphate-related phosphatase" evidence="2">
    <location>
        <begin position="162"/>
        <end position="441"/>
    </location>
</feature>
<feature type="compositionally biased region" description="Polar residues" evidence="1">
    <location>
        <begin position="36"/>
        <end position="47"/>
    </location>
</feature>
<feature type="compositionally biased region" description="Low complexity" evidence="1">
    <location>
        <begin position="815"/>
        <end position="834"/>
    </location>
</feature>
<feature type="region of interest" description="Disordered" evidence="1">
    <location>
        <begin position="450"/>
        <end position="506"/>
    </location>
</feature>
<feature type="region of interest" description="Disordered" evidence="1">
    <location>
        <begin position="605"/>
        <end position="629"/>
    </location>
</feature>
<dbReference type="InterPro" id="IPR036691">
    <property type="entry name" value="Endo/exonu/phosph_ase_sf"/>
</dbReference>
<dbReference type="GO" id="GO:0004439">
    <property type="term" value="F:phosphatidylinositol-4,5-bisphosphate 5-phosphatase activity"/>
    <property type="evidence" value="ECO:0007669"/>
    <property type="project" value="TreeGrafter"/>
</dbReference>
<feature type="region of interest" description="Disordered" evidence="1">
    <location>
        <begin position="677"/>
        <end position="837"/>
    </location>
</feature>
<dbReference type="InterPro" id="IPR046985">
    <property type="entry name" value="IP5"/>
</dbReference>
<feature type="compositionally biased region" description="Polar residues" evidence="1">
    <location>
        <begin position="606"/>
        <end position="616"/>
    </location>
</feature>
<feature type="region of interest" description="Disordered" evidence="1">
    <location>
        <begin position="135"/>
        <end position="191"/>
    </location>
</feature>